<dbReference type="RefSeq" id="XP_018322813.1">
    <property type="nucleotide sequence ID" value="XM_018467311.2"/>
</dbReference>
<evidence type="ECO:0000313" key="4">
    <source>
        <dbReference type="Proteomes" id="UP000192223"/>
    </source>
</evidence>
<evidence type="ECO:0000313" key="5">
    <source>
        <dbReference type="RefSeq" id="XP_018322813.1"/>
    </source>
</evidence>
<dbReference type="Gene3D" id="1.25.40.10">
    <property type="entry name" value="Tetratricopeptide repeat domain"/>
    <property type="match status" value="3"/>
</dbReference>
<dbReference type="GO" id="GO:0005759">
    <property type="term" value="C:mitochondrial matrix"/>
    <property type="evidence" value="ECO:0007669"/>
    <property type="project" value="TreeGrafter"/>
</dbReference>
<dbReference type="PROSITE" id="PS51375">
    <property type="entry name" value="PPR"/>
    <property type="match status" value="2"/>
</dbReference>
<keyword evidence="1" id="KW-0677">Repeat</keyword>
<dbReference type="FunCoup" id="A0A1W4WRQ8">
    <property type="interactions" value="1451"/>
</dbReference>
<evidence type="ECO:0000256" key="1">
    <source>
        <dbReference type="ARBA" id="ARBA00022737"/>
    </source>
</evidence>
<dbReference type="STRING" id="224129.A0A1W4WRQ8"/>
<proteinExistence type="predicted"/>
<accession>A0A1W4WRQ8</accession>
<dbReference type="GO" id="GO:0000049">
    <property type="term" value="F:tRNA binding"/>
    <property type="evidence" value="ECO:0007669"/>
    <property type="project" value="TreeGrafter"/>
</dbReference>
<evidence type="ECO:0000256" key="2">
    <source>
        <dbReference type="PROSITE-ProRule" id="PRU00708"/>
    </source>
</evidence>
<reference evidence="5" key="1">
    <citation type="submission" date="2025-08" db="UniProtKB">
        <authorList>
            <consortium name="RefSeq"/>
        </authorList>
    </citation>
    <scope>IDENTIFICATION</scope>
    <source>
        <tissue evidence="5">Entire body</tissue>
    </source>
</reference>
<feature type="domain" description="PROP1-like PPR" evidence="3">
    <location>
        <begin position="143"/>
        <end position="286"/>
    </location>
</feature>
<dbReference type="Proteomes" id="UP000192223">
    <property type="component" value="Unplaced"/>
</dbReference>
<feature type="repeat" description="PPR" evidence="2">
    <location>
        <begin position="214"/>
        <end position="248"/>
    </location>
</feature>
<dbReference type="InterPro" id="IPR002885">
    <property type="entry name" value="PPR_rpt"/>
</dbReference>
<organism evidence="4 5">
    <name type="scientific">Agrilus planipennis</name>
    <name type="common">Emerald ash borer</name>
    <name type="synonym">Agrilus marcopoli</name>
    <dbReference type="NCBI Taxonomy" id="224129"/>
    <lineage>
        <taxon>Eukaryota</taxon>
        <taxon>Metazoa</taxon>
        <taxon>Ecdysozoa</taxon>
        <taxon>Arthropoda</taxon>
        <taxon>Hexapoda</taxon>
        <taxon>Insecta</taxon>
        <taxon>Pterygota</taxon>
        <taxon>Neoptera</taxon>
        <taxon>Endopterygota</taxon>
        <taxon>Coleoptera</taxon>
        <taxon>Polyphaga</taxon>
        <taxon>Elateriformia</taxon>
        <taxon>Buprestoidea</taxon>
        <taxon>Buprestidae</taxon>
        <taxon>Agrilinae</taxon>
        <taxon>Agrilus</taxon>
    </lineage>
</organism>
<dbReference type="GeneID" id="108735375"/>
<dbReference type="OrthoDB" id="185373at2759"/>
<dbReference type="PANTHER" id="PTHR24014:SF6">
    <property type="entry name" value="PENTATRICOPEPTIDE REPEAT-CONTAINING PROTEIN 1, MITOCHONDRIAL"/>
    <property type="match status" value="1"/>
</dbReference>
<protein>
    <submittedName>
        <fullName evidence="5">Pentatricopeptide repeat-containing protein 1, mitochondrial</fullName>
    </submittedName>
</protein>
<gene>
    <name evidence="5" type="primary">LOC108735375</name>
</gene>
<feature type="repeat" description="PPR" evidence="2">
    <location>
        <begin position="139"/>
        <end position="173"/>
    </location>
</feature>
<dbReference type="PANTHER" id="PTHR24014">
    <property type="entry name" value="2-OXOGLUTARATE AND IRON-DEPENDENT OXYGENASE DOMAIN-CONTAINING PROTEIN 2"/>
    <property type="match status" value="1"/>
</dbReference>
<dbReference type="InParanoid" id="A0A1W4WRQ8"/>
<dbReference type="KEGG" id="apln:108735375"/>
<keyword evidence="4" id="KW-1185">Reference proteome</keyword>
<name>A0A1W4WRQ8_AGRPL</name>
<dbReference type="Pfam" id="PF13812">
    <property type="entry name" value="PPR_3"/>
    <property type="match status" value="1"/>
</dbReference>
<dbReference type="InterPro" id="IPR011990">
    <property type="entry name" value="TPR-like_helical_dom_sf"/>
</dbReference>
<dbReference type="Pfam" id="PF17177">
    <property type="entry name" value="PPR_long"/>
    <property type="match status" value="1"/>
</dbReference>
<dbReference type="NCBIfam" id="TIGR00756">
    <property type="entry name" value="PPR"/>
    <property type="match status" value="2"/>
</dbReference>
<evidence type="ECO:0000259" key="3">
    <source>
        <dbReference type="Pfam" id="PF17177"/>
    </source>
</evidence>
<dbReference type="InterPro" id="IPR033443">
    <property type="entry name" value="PROP1-like_PPR_dom"/>
</dbReference>
<sequence>MIKQSLISYRNLQCGITAAANILHRTKQLNHACLYCSTKAIDAQHITFLGAKPNFYKKDNMIRVKDDPDTFGSHSEQELFNSDDEKEEKYLQEKPLPSTKLRTKNYADLIKNFIRKRKIQEAIDVLEIKMLKEDRVKPENYIYSLLIGACGRVGYTKKAFSLFNNLKKRGLKVHPSMYTSLFNACANSPWPLSDGLTRARHLRNLIIEKMYEPNESNYNAMIKAFGRCGDIHTAFGIVDEMVSKKLPIKADTLNFLLQACISNKEAGFRHAILVWHKLIKSAISPNLFTFNLMLRCIRDCEIGDLEVTKDAIENIISTNKKSLDINQTDLIGSSSEHTTVLTLPVKCSDDNNFQDLVVPSFAENRPNLMSETPHLGNIIALSEIKTPQDRFLLVGGLSGFIDNMISYNCTPDIKTCTQILDNIPSTLAAEKELLQYMRKLDIKPDIDFFNMLIKKRSLRFDYQSAREVLTMLDTNKLRPDLVTYGVLALGCKTREEALSFKEEMNKKRYRLNIQILGAMLHQACHHNDFQYVLELMEICVRDNIKPSGKFMEKLVEFKKKNKKISNDKSNPVSDSESFKKGWKIFKMRYKSWLKEVTFDSEDEIHPWQQFREEVKTDVNHYRDRDVKTRFKPRHLSLFKQKTSKKASVRN</sequence>
<dbReference type="GO" id="GO:0042780">
    <property type="term" value="P:tRNA 3'-end processing"/>
    <property type="evidence" value="ECO:0007669"/>
    <property type="project" value="TreeGrafter"/>
</dbReference>
<dbReference type="AlphaFoldDB" id="A0A1W4WRQ8"/>